<evidence type="ECO:0000313" key="1">
    <source>
        <dbReference type="EMBL" id="OEL18743.1"/>
    </source>
</evidence>
<keyword evidence="2" id="KW-1185">Reference proteome</keyword>
<accession>A0A1E5V0R1</accession>
<feature type="non-terminal residue" evidence="1">
    <location>
        <position position="1"/>
    </location>
</feature>
<proteinExistence type="predicted"/>
<comment type="caution">
    <text evidence="1">The sequence shown here is derived from an EMBL/GenBank/DDBJ whole genome shotgun (WGS) entry which is preliminary data.</text>
</comment>
<evidence type="ECO:0000313" key="2">
    <source>
        <dbReference type="Proteomes" id="UP000095767"/>
    </source>
</evidence>
<dbReference type="EMBL" id="LWDX02055796">
    <property type="protein sequence ID" value="OEL18743.1"/>
    <property type="molecule type" value="Genomic_DNA"/>
</dbReference>
<gene>
    <name evidence="1" type="ORF">BAE44_0020238</name>
</gene>
<organism evidence="1 2">
    <name type="scientific">Dichanthelium oligosanthes</name>
    <dbReference type="NCBI Taxonomy" id="888268"/>
    <lineage>
        <taxon>Eukaryota</taxon>
        <taxon>Viridiplantae</taxon>
        <taxon>Streptophyta</taxon>
        <taxon>Embryophyta</taxon>
        <taxon>Tracheophyta</taxon>
        <taxon>Spermatophyta</taxon>
        <taxon>Magnoliopsida</taxon>
        <taxon>Liliopsida</taxon>
        <taxon>Poales</taxon>
        <taxon>Poaceae</taxon>
        <taxon>PACMAD clade</taxon>
        <taxon>Panicoideae</taxon>
        <taxon>Panicodae</taxon>
        <taxon>Paniceae</taxon>
        <taxon>Dichantheliinae</taxon>
        <taxon>Dichanthelium</taxon>
    </lineage>
</organism>
<protein>
    <submittedName>
        <fullName evidence="1">Uncharacterized protein</fullName>
    </submittedName>
</protein>
<reference evidence="1 2" key="1">
    <citation type="submission" date="2016-09" db="EMBL/GenBank/DDBJ databases">
        <title>The draft genome of Dichanthelium oligosanthes: A C3 panicoid grass species.</title>
        <authorList>
            <person name="Studer A.J."/>
            <person name="Schnable J.C."/>
            <person name="Brutnell T.P."/>
        </authorList>
    </citation>
    <scope>NUCLEOTIDE SEQUENCE [LARGE SCALE GENOMIC DNA]</scope>
    <source>
        <strain evidence="2">cv. Kellogg 1175</strain>
        <tissue evidence="1">Leaf</tissue>
    </source>
</reference>
<sequence length="25" mass="2786">LPTLRSGSTLTFLVHPNITHLSDYC</sequence>
<dbReference type="AlphaFoldDB" id="A0A1E5V0R1"/>
<dbReference type="Proteomes" id="UP000095767">
    <property type="component" value="Unassembled WGS sequence"/>
</dbReference>
<name>A0A1E5V0R1_9POAL</name>